<dbReference type="GO" id="GO:0016987">
    <property type="term" value="F:sigma factor activity"/>
    <property type="evidence" value="ECO:0007669"/>
    <property type="project" value="UniProtKB-KW"/>
</dbReference>
<dbReference type="PANTHER" id="PTHR30603">
    <property type="entry name" value="RNA POLYMERASE SIGMA FACTOR RPO"/>
    <property type="match status" value="1"/>
</dbReference>
<evidence type="ECO:0008006" key="11">
    <source>
        <dbReference type="Google" id="ProtNLM"/>
    </source>
</evidence>
<dbReference type="GO" id="GO:0071482">
    <property type="term" value="P:cellular response to light stimulus"/>
    <property type="evidence" value="ECO:0007669"/>
    <property type="project" value="UniProtKB-ARBA"/>
</dbReference>
<dbReference type="InterPro" id="IPR013324">
    <property type="entry name" value="RNA_pol_sigma_r3/r4-like"/>
</dbReference>
<feature type="domain" description="RNA polymerase sigma-70 region 3" evidence="6">
    <location>
        <begin position="382"/>
        <end position="457"/>
    </location>
</feature>
<dbReference type="SUPFAM" id="SSF88659">
    <property type="entry name" value="Sigma3 and sigma4 domains of RNA polymerase sigma factors"/>
    <property type="match status" value="2"/>
</dbReference>
<dbReference type="Gene3D" id="1.20.140.160">
    <property type="match status" value="1"/>
</dbReference>
<evidence type="ECO:0000256" key="3">
    <source>
        <dbReference type="ARBA" id="ARBA00023082"/>
    </source>
</evidence>
<dbReference type="Pfam" id="PF04539">
    <property type="entry name" value="Sigma70_r3"/>
    <property type="match status" value="1"/>
</dbReference>
<dbReference type="GO" id="GO:0003677">
    <property type="term" value="F:DNA binding"/>
    <property type="evidence" value="ECO:0007669"/>
    <property type="project" value="UniProtKB-KW"/>
</dbReference>
<dbReference type="Pfam" id="PF04545">
    <property type="entry name" value="Sigma70_r4"/>
    <property type="match status" value="1"/>
</dbReference>
<evidence type="ECO:0000259" key="7">
    <source>
        <dbReference type="Pfam" id="PF04542"/>
    </source>
</evidence>
<dbReference type="SUPFAM" id="SSF88946">
    <property type="entry name" value="Sigma2 domain of RNA polymerase sigma factors"/>
    <property type="match status" value="1"/>
</dbReference>
<dbReference type="PRINTS" id="PR00046">
    <property type="entry name" value="SIGMA70FCT"/>
</dbReference>
<evidence type="ECO:0000259" key="6">
    <source>
        <dbReference type="Pfam" id="PF04539"/>
    </source>
</evidence>
<evidence type="ECO:0000259" key="8">
    <source>
        <dbReference type="Pfam" id="PF04545"/>
    </source>
</evidence>
<keyword evidence="4" id="KW-0238">DNA-binding</keyword>
<dbReference type="InterPro" id="IPR007627">
    <property type="entry name" value="RNA_pol_sigma70_r2"/>
</dbReference>
<protein>
    <recommendedName>
        <fullName evidence="11">Sigma factor</fullName>
    </recommendedName>
</protein>
<dbReference type="GO" id="GO:0006352">
    <property type="term" value="P:DNA-templated transcription initiation"/>
    <property type="evidence" value="ECO:0007669"/>
    <property type="project" value="InterPro"/>
</dbReference>
<comment type="caution">
    <text evidence="9">The sequence shown here is derived from an EMBL/GenBank/DDBJ whole genome shotgun (WGS) entry which is preliminary data.</text>
</comment>
<keyword evidence="5" id="KW-0804">Transcription</keyword>
<dbReference type="InterPro" id="IPR000943">
    <property type="entry name" value="RNA_pol_sigma70"/>
</dbReference>
<reference evidence="9 10" key="1">
    <citation type="submission" date="2024-01" db="EMBL/GenBank/DDBJ databases">
        <title>The genomes of 5 underutilized Papilionoideae crops provide insights into root nodulation and disease resistance.</title>
        <authorList>
            <person name="Yuan L."/>
        </authorList>
    </citation>
    <scope>NUCLEOTIDE SEQUENCE [LARGE SCALE GENOMIC DNA]</scope>
    <source>
        <strain evidence="9">LY-2023</strain>
        <tissue evidence="9">Leaf</tissue>
    </source>
</reference>
<comment type="similarity">
    <text evidence="1">Belongs to the sigma-70 factor family.</text>
</comment>
<evidence type="ECO:0000256" key="2">
    <source>
        <dbReference type="ARBA" id="ARBA00023015"/>
    </source>
</evidence>
<feature type="domain" description="RNA polymerase sigma-70 region 4" evidence="8">
    <location>
        <begin position="470"/>
        <end position="523"/>
    </location>
</feature>
<gene>
    <name evidence="9" type="ORF">RJT34_16749</name>
</gene>
<keyword evidence="10" id="KW-1185">Reference proteome</keyword>
<name>A0AAN9J7Y8_CLITE</name>
<evidence type="ECO:0000313" key="10">
    <source>
        <dbReference type="Proteomes" id="UP001359559"/>
    </source>
</evidence>
<dbReference type="PANTHER" id="PTHR30603:SF13">
    <property type="entry name" value="RNA POLYMERASE SIGMA FACTOR SIGC"/>
    <property type="match status" value="1"/>
</dbReference>
<dbReference type="Pfam" id="PF04542">
    <property type="entry name" value="Sigma70_r2"/>
    <property type="match status" value="1"/>
</dbReference>
<dbReference type="InterPro" id="IPR014284">
    <property type="entry name" value="RNA_pol_sigma-70_dom"/>
</dbReference>
<evidence type="ECO:0000313" key="9">
    <source>
        <dbReference type="EMBL" id="KAK7293872.1"/>
    </source>
</evidence>
<dbReference type="NCBIfam" id="TIGR02937">
    <property type="entry name" value="sigma70-ECF"/>
    <property type="match status" value="1"/>
</dbReference>
<feature type="domain" description="RNA polymerase sigma-70 region 2" evidence="7">
    <location>
        <begin position="302"/>
        <end position="368"/>
    </location>
</feature>
<dbReference type="EMBL" id="JAYKXN010000004">
    <property type="protein sequence ID" value="KAK7293872.1"/>
    <property type="molecule type" value="Genomic_DNA"/>
</dbReference>
<accession>A0AAN9J7Y8</accession>
<keyword evidence="3" id="KW-0731">Sigma factor</keyword>
<dbReference type="InterPro" id="IPR007624">
    <property type="entry name" value="RNA_pol_sigma70_r3"/>
</dbReference>
<dbReference type="InterPro" id="IPR007630">
    <property type="entry name" value="RNA_pol_sigma70_r4"/>
</dbReference>
<proteinExistence type="inferred from homology"/>
<dbReference type="InterPro" id="IPR013325">
    <property type="entry name" value="RNA_pol_sigma_r2"/>
</dbReference>
<keyword evidence="2" id="KW-0805">Transcription regulation</keyword>
<sequence length="536" mass="60558">MGFGFRLNPTLSHTNSPLCLSSSSAGITETCFNSPRLSLPYEEREILQKDIGRVFAFSPSALETIENDSLGRPETKVNKGKMSLISVHEMIDNTQTTPFGEVSIIPSKFQSFRTQHFRLLMENLGVLEETIADSEALKLEKDIVLQLGKLGALELFNVCLSKSLGASNVSDNADELSDQVEENKRTCEVVDYKGKVVVQSSKKKENKTRKKAHVSSRSLPLKANHEDLLPSYTKNKRITIASREAEMSKGVKVLAELEKIRIAIEEDSEQVATLSSWAEASGVDEKVLQQLLHRGHYCQDELIRSTRSLVLYLARKYRGMGIAFDDLLQAGYVGVLRGAERFDSTLGYKFSTYVQYWIRKSISSVVARYARGIVVPWSLSRAINQIQRARKAVKNNSTRCPDDYEIAKMTGLSLDKIRSASTCVRIITSIDQKVSDCLSVGYMELMPDTLIESPEEAVTKQHMRRDIHDLLKGLDSRERQILALRFGLNNNQPRSLQEIGRIFKVSKERIRKIEKKALEKLRNQATTSKLNYYLYM</sequence>
<dbReference type="Proteomes" id="UP001359559">
    <property type="component" value="Unassembled WGS sequence"/>
</dbReference>
<dbReference type="CDD" id="cd06171">
    <property type="entry name" value="Sigma70_r4"/>
    <property type="match status" value="1"/>
</dbReference>
<dbReference type="AlphaFoldDB" id="A0AAN9J7Y8"/>
<dbReference type="Gene3D" id="1.20.120.1810">
    <property type="match status" value="1"/>
</dbReference>
<dbReference type="InterPro" id="IPR050239">
    <property type="entry name" value="Sigma-70_RNA_pol_init_factors"/>
</dbReference>
<evidence type="ECO:0000256" key="4">
    <source>
        <dbReference type="ARBA" id="ARBA00023125"/>
    </source>
</evidence>
<organism evidence="9 10">
    <name type="scientific">Clitoria ternatea</name>
    <name type="common">Butterfly pea</name>
    <dbReference type="NCBI Taxonomy" id="43366"/>
    <lineage>
        <taxon>Eukaryota</taxon>
        <taxon>Viridiplantae</taxon>
        <taxon>Streptophyta</taxon>
        <taxon>Embryophyta</taxon>
        <taxon>Tracheophyta</taxon>
        <taxon>Spermatophyta</taxon>
        <taxon>Magnoliopsida</taxon>
        <taxon>eudicotyledons</taxon>
        <taxon>Gunneridae</taxon>
        <taxon>Pentapetalae</taxon>
        <taxon>rosids</taxon>
        <taxon>fabids</taxon>
        <taxon>Fabales</taxon>
        <taxon>Fabaceae</taxon>
        <taxon>Papilionoideae</taxon>
        <taxon>50 kb inversion clade</taxon>
        <taxon>NPAAA clade</taxon>
        <taxon>indigoferoid/millettioid clade</taxon>
        <taxon>Phaseoleae</taxon>
        <taxon>Clitoria</taxon>
    </lineage>
</organism>
<evidence type="ECO:0000256" key="1">
    <source>
        <dbReference type="ARBA" id="ARBA00007788"/>
    </source>
</evidence>
<evidence type="ECO:0000256" key="5">
    <source>
        <dbReference type="ARBA" id="ARBA00023163"/>
    </source>
</evidence>